<accession>A0A0G4HTD2</accession>
<sequence>MPTKTSVTALAVSTAVSLASGAPLLGRLLQNKSNTPVTADASLTVTPFSYPYPADGNVMGLQCNTETAFSPVASESENLQGTSLQSCLYETILRRENIPEAMCACMGVTTYLYDVCPDLKNAMGAFLCSQDQPFCERVKDTVGRDPEPVPFDADAPELELPFETPELPLPAEIKDFVSEAEKTTASLLWRANFRNYQLAQNYKCAEGRQTSYTDTEVLPGWKPERLFTPEYAEGTEEGHPWVSVSSRGKSLLVVVRGTEAFAEWVSDIDLEQVPSPLGMPGHLARGFSTVAGNVLGDLQKMITEETERVIVTGHSLGGYAGTIIAGGLQRHIEDKGLSTKLFGVLFASGRVGDAEWQEAMNKNTNVRFVQFQVDPVPYLVCEDQPNCGLPGSFDFSQIVSPTKTETVSAPDNAENERVADGGRKLSADSETGDGKLMSFADRTGVMTFSDYWLGTLSFVWGLAVNGDMRYFSAAHTCSYNCFSSEESENEGSSLSSSLCSKETCFDWIDHKSNKGNREVAPSFTAHLVAGAMKPQK</sequence>
<dbReference type="VEuPathDB" id="CryptoDB:Cvel_8449"/>
<feature type="region of interest" description="Disordered" evidence="1">
    <location>
        <begin position="404"/>
        <end position="429"/>
    </location>
</feature>
<evidence type="ECO:0000313" key="4">
    <source>
        <dbReference type="EMBL" id="CEM47647.1"/>
    </source>
</evidence>
<keyword evidence="2" id="KW-0732">Signal</keyword>
<dbReference type="EMBL" id="CDMZ01003802">
    <property type="protein sequence ID" value="CEM47647.1"/>
    <property type="molecule type" value="Genomic_DNA"/>
</dbReference>
<organism evidence="4">
    <name type="scientific">Chromera velia CCMP2878</name>
    <dbReference type="NCBI Taxonomy" id="1169474"/>
    <lineage>
        <taxon>Eukaryota</taxon>
        <taxon>Sar</taxon>
        <taxon>Alveolata</taxon>
        <taxon>Colpodellida</taxon>
        <taxon>Chromeraceae</taxon>
        <taxon>Chromera</taxon>
    </lineage>
</organism>
<feature type="signal peptide" evidence="2">
    <location>
        <begin position="1"/>
        <end position="21"/>
    </location>
</feature>
<feature type="domain" description="Fungal lipase-type" evidence="3">
    <location>
        <begin position="253"/>
        <end position="379"/>
    </location>
</feature>
<evidence type="ECO:0000259" key="3">
    <source>
        <dbReference type="Pfam" id="PF01764"/>
    </source>
</evidence>
<dbReference type="SUPFAM" id="SSF53474">
    <property type="entry name" value="alpha/beta-Hydrolases"/>
    <property type="match status" value="1"/>
</dbReference>
<dbReference type="AlphaFoldDB" id="A0A0G4HTD2"/>
<dbReference type="Pfam" id="PF01764">
    <property type="entry name" value="Lipase_3"/>
    <property type="match status" value="1"/>
</dbReference>
<dbReference type="PhylomeDB" id="A0A0G4HTD2"/>
<gene>
    <name evidence="4" type="ORF">Cvel_8449</name>
</gene>
<evidence type="ECO:0000256" key="2">
    <source>
        <dbReference type="SAM" id="SignalP"/>
    </source>
</evidence>
<evidence type="ECO:0000256" key="1">
    <source>
        <dbReference type="SAM" id="MobiDB-lite"/>
    </source>
</evidence>
<proteinExistence type="predicted"/>
<feature type="compositionally biased region" description="Basic and acidic residues" evidence="1">
    <location>
        <begin position="414"/>
        <end position="427"/>
    </location>
</feature>
<reference evidence="4" key="1">
    <citation type="submission" date="2014-11" db="EMBL/GenBank/DDBJ databases">
        <authorList>
            <person name="Otto D Thomas"/>
            <person name="Naeem Raeece"/>
        </authorList>
    </citation>
    <scope>NUCLEOTIDE SEQUENCE</scope>
</reference>
<dbReference type="Gene3D" id="3.40.50.1820">
    <property type="entry name" value="alpha/beta hydrolase"/>
    <property type="match status" value="1"/>
</dbReference>
<dbReference type="InterPro" id="IPR002921">
    <property type="entry name" value="Fungal_lipase-type"/>
</dbReference>
<dbReference type="GO" id="GO:0006629">
    <property type="term" value="P:lipid metabolic process"/>
    <property type="evidence" value="ECO:0007669"/>
    <property type="project" value="InterPro"/>
</dbReference>
<name>A0A0G4HTD2_9ALVE</name>
<protein>
    <recommendedName>
        <fullName evidence="3">Fungal lipase-type domain-containing protein</fullName>
    </recommendedName>
</protein>
<dbReference type="InterPro" id="IPR029058">
    <property type="entry name" value="AB_hydrolase_fold"/>
</dbReference>
<feature type="chain" id="PRO_5005191820" description="Fungal lipase-type domain-containing protein" evidence="2">
    <location>
        <begin position="22"/>
        <end position="536"/>
    </location>
</feature>